<accession>A0AAD6GX00</accession>
<evidence type="ECO:0008006" key="9">
    <source>
        <dbReference type="Google" id="ProtNLM"/>
    </source>
</evidence>
<evidence type="ECO:0000256" key="1">
    <source>
        <dbReference type="ARBA" id="ARBA00022737"/>
    </source>
</evidence>
<dbReference type="Pfam" id="PF24883">
    <property type="entry name" value="NPHP3_N"/>
    <property type="match status" value="1"/>
</dbReference>
<dbReference type="PROSITE" id="PS50297">
    <property type="entry name" value="ANK_REP_REGION"/>
    <property type="match status" value="8"/>
</dbReference>
<feature type="repeat" description="ANK" evidence="3">
    <location>
        <begin position="923"/>
        <end position="947"/>
    </location>
</feature>
<feature type="domain" description="Nephrocystin 3-like N-terminal" evidence="6">
    <location>
        <begin position="86"/>
        <end position="263"/>
    </location>
</feature>
<feature type="repeat" description="ANK" evidence="3">
    <location>
        <begin position="880"/>
        <end position="912"/>
    </location>
</feature>
<reference evidence="7" key="1">
    <citation type="journal article" date="2023" name="IMA Fungus">
        <title>Comparative genomic study of the Penicillium genus elucidates a diverse pangenome and 15 lateral gene transfer events.</title>
        <authorList>
            <person name="Petersen C."/>
            <person name="Sorensen T."/>
            <person name="Nielsen M.R."/>
            <person name="Sondergaard T.E."/>
            <person name="Sorensen J.L."/>
            <person name="Fitzpatrick D.A."/>
            <person name="Frisvad J.C."/>
            <person name="Nielsen K.L."/>
        </authorList>
    </citation>
    <scope>NUCLEOTIDE SEQUENCE</scope>
    <source>
        <strain evidence="7">IBT 12815</strain>
    </source>
</reference>
<feature type="repeat" description="ANK" evidence="3">
    <location>
        <begin position="1212"/>
        <end position="1244"/>
    </location>
</feature>
<evidence type="ECO:0000256" key="4">
    <source>
        <dbReference type="SAM" id="MobiDB-lite"/>
    </source>
</evidence>
<feature type="repeat" description="ANK" evidence="3">
    <location>
        <begin position="1179"/>
        <end position="1211"/>
    </location>
</feature>
<dbReference type="PANTHER" id="PTHR24189">
    <property type="entry name" value="MYOTROPHIN"/>
    <property type="match status" value="1"/>
</dbReference>
<dbReference type="PRINTS" id="PR01415">
    <property type="entry name" value="ANKYRIN"/>
</dbReference>
<name>A0AAD6GX00_9EURO</name>
<dbReference type="PROSITE" id="PS50088">
    <property type="entry name" value="ANK_REPEAT"/>
    <property type="match status" value="23"/>
</dbReference>
<comment type="caution">
    <text evidence="7">The sequence shown here is derived from an EMBL/GenBank/DDBJ whole genome shotgun (WGS) entry which is preliminary data.</text>
</comment>
<dbReference type="EMBL" id="JAQJAE010000005">
    <property type="protein sequence ID" value="KAJ5592335.1"/>
    <property type="molecule type" value="Genomic_DNA"/>
</dbReference>
<dbReference type="InterPro" id="IPR002110">
    <property type="entry name" value="Ankyrin_rpt"/>
</dbReference>
<feature type="repeat" description="ANK" evidence="3">
    <location>
        <begin position="1288"/>
        <end position="1312"/>
    </location>
</feature>
<dbReference type="Pfam" id="PF00023">
    <property type="entry name" value="Ank"/>
    <property type="match status" value="2"/>
</dbReference>
<dbReference type="Pfam" id="PF22939">
    <property type="entry name" value="WHD_GPIID"/>
    <property type="match status" value="1"/>
</dbReference>
<dbReference type="Proteomes" id="UP001213799">
    <property type="component" value="Unassembled WGS sequence"/>
</dbReference>
<feature type="repeat" description="ANK" evidence="3">
    <location>
        <begin position="1412"/>
        <end position="1444"/>
    </location>
</feature>
<feature type="repeat" description="ANK" evidence="3">
    <location>
        <begin position="1014"/>
        <end position="1046"/>
    </location>
</feature>
<feature type="repeat" description="ANK" evidence="3">
    <location>
        <begin position="1047"/>
        <end position="1079"/>
    </location>
</feature>
<keyword evidence="8" id="KW-1185">Reference proteome</keyword>
<feature type="repeat" description="ANK" evidence="3">
    <location>
        <begin position="787"/>
        <end position="811"/>
    </location>
</feature>
<evidence type="ECO:0000256" key="2">
    <source>
        <dbReference type="ARBA" id="ARBA00023043"/>
    </source>
</evidence>
<feature type="repeat" description="ANK" evidence="3">
    <location>
        <begin position="1379"/>
        <end position="1411"/>
    </location>
</feature>
<evidence type="ECO:0000313" key="7">
    <source>
        <dbReference type="EMBL" id="KAJ5592335.1"/>
    </source>
</evidence>
<dbReference type="RefSeq" id="XP_056748961.1">
    <property type="nucleotide sequence ID" value="XM_056900293.1"/>
</dbReference>
<dbReference type="SUPFAM" id="SSF48403">
    <property type="entry name" value="Ankyrin repeat"/>
    <property type="match status" value="3"/>
</dbReference>
<dbReference type="GeneID" id="81590535"/>
<evidence type="ECO:0000259" key="5">
    <source>
        <dbReference type="Pfam" id="PF22939"/>
    </source>
</evidence>
<feature type="repeat" description="ANK" evidence="3">
    <location>
        <begin position="647"/>
        <end position="679"/>
    </location>
</feature>
<organism evidence="7 8">
    <name type="scientific">Penicillium hordei</name>
    <dbReference type="NCBI Taxonomy" id="40994"/>
    <lineage>
        <taxon>Eukaryota</taxon>
        <taxon>Fungi</taxon>
        <taxon>Dikarya</taxon>
        <taxon>Ascomycota</taxon>
        <taxon>Pezizomycotina</taxon>
        <taxon>Eurotiomycetes</taxon>
        <taxon>Eurotiomycetidae</taxon>
        <taxon>Eurotiales</taxon>
        <taxon>Aspergillaceae</taxon>
        <taxon>Penicillium</taxon>
    </lineage>
</organism>
<dbReference type="InterPro" id="IPR027417">
    <property type="entry name" value="P-loop_NTPase"/>
</dbReference>
<dbReference type="InterPro" id="IPR054471">
    <property type="entry name" value="GPIID_WHD"/>
</dbReference>
<protein>
    <recommendedName>
        <fullName evidence="9">NACHT domain-containing protein</fullName>
    </recommendedName>
</protein>
<evidence type="ECO:0000313" key="8">
    <source>
        <dbReference type="Proteomes" id="UP001213799"/>
    </source>
</evidence>
<evidence type="ECO:0000259" key="6">
    <source>
        <dbReference type="Pfam" id="PF24883"/>
    </source>
</evidence>
<reference evidence="7" key="2">
    <citation type="submission" date="2023-01" db="EMBL/GenBank/DDBJ databases">
        <authorList>
            <person name="Petersen C."/>
        </authorList>
    </citation>
    <scope>NUCLEOTIDE SEQUENCE</scope>
    <source>
        <strain evidence="7">IBT 12815</strain>
    </source>
</reference>
<keyword evidence="2 3" id="KW-0040">ANK repeat</keyword>
<gene>
    <name evidence="7" type="ORF">N7537_009239</name>
</gene>
<feature type="domain" description="GPI inositol-deacylase winged helix" evidence="5">
    <location>
        <begin position="381"/>
        <end position="469"/>
    </location>
</feature>
<feature type="repeat" description="ANK" evidence="3">
    <location>
        <begin position="1313"/>
        <end position="1345"/>
    </location>
</feature>
<dbReference type="SMART" id="SM00248">
    <property type="entry name" value="ANK"/>
    <property type="match status" value="26"/>
</dbReference>
<dbReference type="InterPro" id="IPR036770">
    <property type="entry name" value="Ankyrin_rpt-contain_sf"/>
</dbReference>
<dbReference type="InterPro" id="IPR050745">
    <property type="entry name" value="Multifunctional_regulatory"/>
</dbReference>
<feature type="repeat" description="ANK" evidence="3">
    <location>
        <begin position="1113"/>
        <end position="1145"/>
    </location>
</feature>
<feature type="repeat" description="ANK" evidence="3">
    <location>
        <begin position="1346"/>
        <end position="1378"/>
    </location>
</feature>
<feature type="repeat" description="ANK" evidence="3">
    <location>
        <begin position="812"/>
        <end position="844"/>
    </location>
</feature>
<feature type="repeat" description="ANK" evidence="3">
    <location>
        <begin position="614"/>
        <end position="646"/>
    </location>
</feature>
<feature type="repeat" description="ANK" evidence="3">
    <location>
        <begin position="1146"/>
        <end position="1178"/>
    </location>
</feature>
<sequence>MASTSFGNENSGTQVGTNHGPITQNYFSSGERPEAVFKPGNITWKPLSGSDRRETPQQNIDNEVLKSLAFPQMLDRRDNIEPCHTNTCKWILDLEEYQSWRSQSHGLLWIKGKPGVGKSTLMVFLHDELQISDDDRPGIRLDFFFTARGTEMQRTPLGMLRSLMNQLFDRDPTVRPQIREKYDRRCKQFGYGERQWEWPQVVLEELLASAILESANQQHVMVFVDALDEAGAKSAEQLAGYFHRLVDHAEKMKLCIQVCISCRHYPIMESGQAIEIKVEDHNKQDIATYIQDKLIKTEAKDNASQKMREMLVEQLTQQANGVFQWVHIMIPLIERKVRERESLHDISCWLREVPDGLEDAYVYILNNVIEKSNREQSFLFFQWVCLAERPLTVTEMRYALVAKNAQITARPKRLEKIYGFIESNEDMLQRIKALSGGLAEVVPSGDNNETVQVVHQSVNDFLRKKGLKALCHNIGMSMSSMNENKILSQCQATLYRSCLVYLATVYILAGPSGFKGTKEGLIQEYSLIHYTTTNLFIHAEKAAEIRSDVLQGEKEILQRVLSFWVGNYQKLDRSNRLCPPRGTTLLHMAAAANLKDLIEPVVSDIKDVAIRNRDGDTPLHLAARGGHVTAGKILRRKGADQEAKSHSDKTPLYEAASGGHICFVKWLLEEGVNVEIEGGGGALQAASFGGYESLVEILLEAGADVNAQGGGYGNALQAAAGSRSPETVQILLGAGADVNAQGGLYGNAIQAAAWNGSPRTVQILLEAGADVNAQGGLYANALQAAAAAHNGSSEIVQILLEAGADVKAQGGEDGNALQAAAGNGSPETVQILLEAGADVHAQGGKYGNALQAAAAAHNGSSEIVQILLEAGADVKAQGGEYGNALQAAAWNGSPETVQILLEAGADVHAQGGEYGNALQAAAAAHNGSSEIVQILLEAGADVKAQGGEYGNALQAAAGNGSPETVQILLGAGANVNAQGGLCGNALQAAAVNGSPRTVQILLGAGANVNAQGGEYGNALQAAARSRSPETVQILLGAGADVNAQGGEYGNALQAAARSRSPETVQILLGAGADVNAQGGLYGNALQAAAGNGSPETVQILLEAGADVNAQGGEYGNALQAAAVTGSPKTVQILLEAGADVHAQGGHYGNALQAAAVNGSPKTVQILLGAGADVNAQGGEYGNALQAAAVNGSPETVQILLGAGADVNAQGGEYANALQAAARSRSPETVQILLGAGADVNAQGGHYGNALQAAVGNGSPKTVQILLEAGADVHAQGGHYGNALQAAAAAYNGSSEIVQILLEAGADVKAQGGEYGNALQAAASRGSPETMQILLGAGADVNTQGGKYGSPLSAAIHGGYVDEVQILLHAGADSLLADELGRTPLHIAASNNMLHILRRFPQLALALNKRSHFLQTPLHLAVCHGHIQFAIALLNSGADPSLPDGYGRHVMDWASDHETLLQEIHNHCSHLVLTPPDAQELTLHQSIFELAESLQFQKFNSPWPILQQLGRYFLFLAQFDNARYLFQLHLPRDASSKTDIWQISCNMCNWRITETRFPIASKPKAQSLRSVQRA</sequence>
<dbReference type="PANTHER" id="PTHR24189:SF50">
    <property type="entry name" value="ANKYRIN REPEAT AND SOCS BOX PROTEIN 2"/>
    <property type="match status" value="1"/>
</dbReference>
<feature type="region of interest" description="Disordered" evidence="4">
    <location>
        <begin position="1"/>
        <end position="28"/>
    </location>
</feature>
<proteinExistence type="predicted"/>
<dbReference type="Gene3D" id="3.40.50.300">
    <property type="entry name" value="P-loop containing nucleotide triphosphate hydrolases"/>
    <property type="match status" value="1"/>
</dbReference>
<feature type="repeat" description="ANK" evidence="3">
    <location>
        <begin position="855"/>
        <end position="879"/>
    </location>
</feature>
<dbReference type="Pfam" id="PF12796">
    <property type="entry name" value="Ank_2"/>
    <property type="match status" value="8"/>
</dbReference>
<dbReference type="SUPFAM" id="SSF52540">
    <property type="entry name" value="P-loop containing nucleoside triphosphate hydrolases"/>
    <property type="match status" value="1"/>
</dbReference>
<keyword evidence="1" id="KW-0677">Repeat</keyword>
<feature type="repeat" description="ANK" evidence="3">
    <location>
        <begin position="678"/>
        <end position="710"/>
    </location>
</feature>
<feature type="repeat" description="ANK" evidence="3">
    <location>
        <begin position="948"/>
        <end position="980"/>
    </location>
</feature>
<dbReference type="Gene3D" id="1.25.40.20">
    <property type="entry name" value="Ankyrin repeat-containing domain"/>
    <property type="match status" value="7"/>
</dbReference>
<feature type="repeat" description="ANK" evidence="3">
    <location>
        <begin position="1083"/>
        <end position="1112"/>
    </location>
</feature>
<evidence type="ECO:0000256" key="3">
    <source>
        <dbReference type="PROSITE-ProRule" id="PRU00023"/>
    </source>
</evidence>
<dbReference type="InterPro" id="IPR056884">
    <property type="entry name" value="NPHP3-like_N"/>
</dbReference>
<feature type="repeat" description="ANK" evidence="3">
    <location>
        <begin position="1245"/>
        <end position="1277"/>
    </location>
</feature>
<feature type="repeat" description="ANK" evidence="3">
    <location>
        <begin position="747"/>
        <end position="776"/>
    </location>
</feature>